<evidence type="ECO:0000256" key="2">
    <source>
        <dbReference type="ARBA" id="ARBA00023002"/>
    </source>
</evidence>
<dbReference type="Gene3D" id="3.40.50.720">
    <property type="entry name" value="NAD(P)-binding Rossmann-like Domain"/>
    <property type="match status" value="1"/>
</dbReference>
<organism evidence="4 5">
    <name type="scientific">Hyphodiscus hymeniophilus</name>
    <dbReference type="NCBI Taxonomy" id="353542"/>
    <lineage>
        <taxon>Eukaryota</taxon>
        <taxon>Fungi</taxon>
        <taxon>Dikarya</taxon>
        <taxon>Ascomycota</taxon>
        <taxon>Pezizomycotina</taxon>
        <taxon>Leotiomycetes</taxon>
        <taxon>Helotiales</taxon>
        <taxon>Hyphodiscaceae</taxon>
        <taxon>Hyphodiscus</taxon>
    </lineage>
</organism>
<name>A0A9P6VI68_9HELO</name>
<dbReference type="PANTHER" id="PTHR24320">
    <property type="entry name" value="RETINOL DEHYDROGENASE"/>
    <property type="match status" value="1"/>
</dbReference>
<accession>A0A9P6VI68</accession>
<dbReference type="PANTHER" id="PTHR24320:SF283">
    <property type="entry name" value="RETINOL DEHYDROGENASE 11"/>
    <property type="match status" value="1"/>
</dbReference>
<evidence type="ECO:0000256" key="1">
    <source>
        <dbReference type="ARBA" id="ARBA00006484"/>
    </source>
</evidence>
<dbReference type="PRINTS" id="PR00080">
    <property type="entry name" value="SDRFAMILY"/>
</dbReference>
<keyword evidence="2" id="KW-0560">Oxidoreductase</keyword>
<dbReference type="Proteomes" id="UP000785200">
    <property type="component" value="Unassembled WGS sequence"/>
</dbReference>
<dbReference type="Pfam" id="PF00106">
    <property type="entry name" value="adh_short"/>
    <property type="match status" value="1"/>
</dbReference>
<proteinExistence type="inferred from homology"/>
<comment type="similarity">
    <text evidence="1 3">Belongs to the short-chain dehydrogenases/reductases (SDR) family.</text>
</comment>
<dbReference type="PRINTS" id="PR00081">
    <property type="entry name" value="GDHRDH"/>
</dbReference>
<dbReference type="InterPro" id="IPR036291">
    <property type="entry name" value="NAD(P)-bd_dom_sf"/>
</dbReference>
<dbReference type="SUPFAM" id="SSF51735">
    <property type="entry name" value="NAD(P)-binding Rossmann-fold domains"/>
    <property type="match status" value="1"/>
</dbReference>
<protein>
    <submittedName>
        <fullName evidence="4">Retinol dehydrogenase 12</fullName>
    </submittedName>
</protein>
<evidence type="ECO:0000256" key="3">
    <source>
        <dbReference type="RuleBase" id="RU000363"/>
    </source>
</evidence>
<reference evidence="4" key="1">
    <citation type="submission" date="2019-07" db="EMBL/GenBank/DDBJ databases">
        <title>Hyphodiscus hymeniophilus genome sequencing and assembly.</title>
        <authorList>
            <person name="Kramer G."/>
            <person name="Nodwell J."/>
        </authorList>
    </citation>
    <scope>NUCLEOTIDE SEQUENCE</scope>
    <source>
        <strain evidence="4">ATCC 34498</strain>
    </source>
</reference>
<evidence type="ECO:0000313" key="4">
    <source>
        <dbReference type="EMBL" id="KAG0648566.1"/>
    </source>
</evidence>
<keyword evidence="5" id="KW-1185">Reference proteome</keyword>
<gene>
    <name evidence="4" type="ORF">D0Z07_5399</name>
</gene>
<dbReference type="InterPro" id="IPR002347">
    <property type="entry name" value="SDR_fam"/>
</dbReference>
<dbReference type="EMBL" id="VNKQ01000010">
    <property type="protein sequence ID" value="KAG0648566.1"/>
    <property type="molecule type" value="Genomic_DNA"/>
</dbReference>
<comment type="caution">
    <text evidence="4">The sequence shown here is derived from an EMBL/GenBank/DDBJ whole genome shotgun (WGS) entry which is preliminary data.</text>
</comment>
<sequence>MTSHTEFDRETTSEQVVEAFSSQIKGKTILITGVSPNGLAEAMVLALATQSPSMLILTARSAEKAEAVARKLKAEHPSVKYQVLTLDLSVQKSIREAAAKVLTWTKQVDVLINNAGVMAIPERTLSEDGIEMHFATNFLGHFLFTNLLIHAMPSGGRIVNITSAGYKVTPIRFSDYNFDGKPVPPSEQPLYDVAAELGMPGLEKSQGYVPFLAYMHSNTANMLFTIGLAGKLKARGVRSFSAAPGVVITELQRHIGGFRNPVMQYKTPSQGAATFLVAALNPELDGVDFSGAFLDDCHIVADVGHAGDVVSAEKLWSLGEKLVGQKFEFS</sequence>
<evidence type="ECO:0000313" key="5">
    <source>
        <dbReference type="Proteomes" id="UP000785200"/>
    </source>
</evidence>
<dbReference type="OrthoDB" id="191139at2759"/>
<dbReference type="AlphaFoldDB" id="A0A9P6VI68"/>
<dbReference type="GO" id="GO:0016491">
    <property type="term" value="F:oxidoreductase activity"/>
    <property type="evidence" value="ECO:0007669"/>
    <property type="project" value="UniProtKB-KW"/>
</dbReference>